<organism evidence="3 5">
    <name type="scientific">Streptomyces antibioticus</name>
    <dbReference type="NCBI Taxonomy" id="1890"/>
    <lineage>
        <taxon>Bacteria</taxon>
        <taxon>Bacillati</taxon>
        <taxon>Actinomycetota</taxon>
        <taxon>Actinomycetes</taxon>
        <taxon>Kitasatosporales</taxon>
        <taxon>Streptomycetaceae</taxon>
        <taxon>Streptomyces</taxon>
    </lineage>
</organism>
<dbReference type="InterPro" id="IPR043519">
    <property type="entry name" value="NT_sf"/>
</dbReference>
<feature type="domain" description="Polymerase nucleotidyl transferase" evidence="1">
    <location>
        <begin position="39"/>
        <end position="72"/>
    </location>
</feature>
<dbReference type="EMBL" id="CP050692">
    <property type="protein sequence ID" value="QIT43325.1"/>
    <property type="molecule type" value="Genomic_DNA"/>
</dbReference>
<protein>
    <submittedName>
        <fullName evidence="3">Nucleotidyltransferase domain-containing protein</fullName>
    </submittedName>
</protein>
<dbReference type="GO" id="GO:0016779">
    <property type="term" value="F:nucleotidyltransferase activity"/>
    <property type="evidence" value="ECO:0007669"/>
    <property type="project" value="InterPro"/>
</dbReference>
<dbReference type="Proteomes" id="UP000190306">
    <property type="component" value="Chromosome"/>
</dbReference>
<dbReference type="InterPro" id="IPR002934">
    <property type="entry name" value="Polymerase_NTP_transf_dom"/>
</dbReference>
<dbReference type="RefSeq" id="WP_078636866.1">
    <property type="nucleotide sequence ID" value="NZ_CM007717.1"/>
</dbReference>
<accession>A0AAE7CJB3</accession>
<evidence type="ECO:0000313" key="2">
    <source>
        <dbReference type="EMBL" id="OOQ54369.1"/>
    </source>
</evidence>
<dbReference type="CDD" id="cd05403">
    <property type="entry name" value="NT_KNTase_like"/>
    <property type="match status" value="1"/>
</dbReference>
<dbReference type="EMBL" id="LHQL01000005">
    <property type="protein sequence ID" value="OOQ54369.1"/>
    <property type="molecule type" value="Genomic_DNA"/>
</dbReference>
<sequence length="155" mass="16287">MDGLELEGVRPAAGQAVQAREAERLAVIDRVTRWGANRSDVVGVLLVGSCARGTARPESDVDLVVLTTDPSGYGEGGAWLRELSLGEVARVREWGPVTEWRHVTASGLEVELGITSTNWARTDPVDAGTRAVVVDGARPLYDPAGLLGALIGVCG</sequence>
<evidence type="ECO:0000259" key="1">
    <source>
        <dbReference type="Pfam" id="PF01909"/>
    </source>
</evidence>
<dbReference type="Proteomes" id="UP000502504">
    <property type="component" value="Chromosome"/>
</dbReference>
<proteinExistence type="predicted"/>
<dbReference type="SUPFAM" id="SSF81301">
    <property type="entry name" value="Nucleotidyltransferase"/>
    <property type="match status" value="1"/>
</dbReference>
<evidence type="ECO:0000313" key="5">
    <source>
        <dbReference type="Proteomes" id="UP000502504"/>
    </source>
</evidence>
<reference evidence="3 5" key="2">
    <citation type="submission" date="2020-03" db="EMBL/GenBank/DDBJ databases">
        <title>Is there a link between lipid content and antibiotic production in Streptomyces?</title>
        <authorList>
            <person name="David M."/>
            <person name="Lejeune C."/>
            <person name="Abreu S."/>
            <person name="Thibessard A."/>
            <person name="Leblond P."/>
            <person name="Chaminade P."/>
            <person name="Virolle M.-J."/>
        </authorList>
    </citation>
    <scope>NUCLEOTIDE SEQUENCE [LARGE SCALE GENOMIC DNA]</scope>
    <source>
        <strain evidence="3 5">DSM 41481</strain>
    </source>
</reference>
<evidence type="ECO:0000313" key="3">
    <source>
        <dbReference type="EMBL" id="QIT43325.1"/>
    </source>
</evidence>
<dbReference type="Pfam" id="PF01909">
    <property type="entry name" value="NTP_transf_2"/>
    <property type="match status" value="1"/>
</dbReference>
<evidence type="ECO:0000313" key="4">
    <source>
        <dbReference type="Proteomes" id="UP000190306"/>
    </source>
</evidence>
<name>A0AAE7CJB3_STRAT</name>
<keyword evidence="4" id="KW-1185">Reference proteome</keyword>
<dbReference type="AlphaFoldDB" id="A0AAE7CJB3"/>
<reference evidence="2 4" key="1">
    <citation type="submission" date="2015-07" db="EMBL/GenBank/DDBJ databases">
        <title>Draft Genome Sequence of Streptomyces antibioticus, IMRU 3720 reveals insights in the evolution of actinomycin biosynthetic gene clusters in Streptomyces.</title>
        <authorList>
            <person name="Crnovcic I."/>
            <person name="Ruckert C."/>
            <person name="Kalinowksi J."/>
            <person name="Keller U."/>
        </authorList>
    </citation>
    <scope>NUCLEOTIDE SEQUENCE [LARGE SCALE GENOMIC DNA]</scope>
    <source>
        <strain evidence="2 4">DSM 41481</strain>
    </source>
</reference>
<dbReference type="Gene3D" id="3.30.460.10">
    <property type="entry name" value="Beta Polymerase, domain 2"/>
    <property type="match status" value="1"/>
</dbReference>
<gene>
    <name evidence="2" type="ORF">AFM16_07045</name>
    <name evidence="3" type="ORF">HCX60_07180</name>
</gene>